<evidence type="ECO:0000313" key="1">
    <source>
        <dbReference type="EMBL" id="CAG8776755.1"/>
    </source>
</evidence>
<reference evidence="1 2" key="1">
    <citation type="submission" date="2021-06" db="EMBL/GenBank/DDBJ databases">
        <authorList>
            <person name="Kallberg Y."/>
            <person name="Tangrot J."/>
            <person name="Rosling A."/>
        </authorList>
    </citation>
    <scope>NUCLEOTIDE SEQUENCE [LARGE SCALE GENOMIC DNA]</scope>
    <source>
        <strain evidence="1 2">120-4 pot B 10/14</strain>
    </source>
</reference>
<protein>
    <submittedName>
        <fullName evidence="1">45766_t:CDS:1</fullName>
    </submittedName>
</protein>
<dbReference type="EMBL" id="CAJVQB010015810">
    <property type="protein sequence ID" value="CAG8776755.1"/>
    <property type="molecule type" value="Genomic_DNA"/>
</dbReference>
<sequence>MVLIRITGRNNSSVEEGVFLFPIRVGWQTVFEQNNRRFYIHITEGHELSEIEPGYRNQSGSKYSKIESTPSLAIMSLYQKLFSNSKTKFFGPYILKWDKNELLEASLEIRNLIVYVTSLGIESNINMIGAGVRYISSFIGEFKKKRALFVQAIKKDNCKITIYISENESIVVLRKTPDDA</sequence>
<accession>A0ABN7VJS3</accession>
<comment type="caution">
    <text evidence="1">The sequence shown here is derived from an EMBL/GenBank/DDBJ whole genome shotgun (WGS) entry which is preliminary data.</text>
</comment>
<keyword evidence="2" id="KW-1185">Reference proteome</keyword>
<gene>
    <name evidence="1" type="ORF">GMARGA_LOCUS19172</name>
</gene>
<name>A0ABN7VJS3_GIGMA</name>
<dbReference type="Proteomes" id="UP000789901">
    <property type="component" value="Unassembled WGS sequence"/>
</dbReference>
<evidence type="ECO:0000313" key="2">
    <source>
        <dbReference type="Proteomes" id="UP000789901"/>
    </source>
</evidence>
<organism evidence="1 2">
    <name type="scientific">Gigaspora margarita</name>
    <dbReference type="NCBI Taxonomy" id="4874"/>
    <lineage>
        <taxon>Eukaryota</taxon>
        <taxon>Fungi</taxon>
        <taxon>Fungi incertae sedis</taxon>
        <taxon>Mucoromycota</taxon>
        <taxon>Glomeromycotina</taxon>
        <taxon>Glomeromycetes</taxon>
        <taxon>Diversisporales</taxon>
        <taxon>Gigasporaceae</taxon>
        <taxon>Gigaspora</taxon>
    </lineage>
</organism>
<proteinExistence type="predicted"/>